<protein>
    <submittedName>
        <fullName evidence="1">Phytanoyl-CoA dioxygenase family protein</fullName>
    </submittedName>
</protein>
<dbReference type="InterPro" id="IPR008775">
    <property type="entry name" value="Phytyl_CoA_dOase-like"/>
</dbReference>
<sequence length="298" mass="33122">MLTTDQIEFYTTQGYLLVEDVLTPAELGKMQDIARDLIDRSRQVTTSDDVYDLDEGHSPEQPKLTRIKLPHKQHPYFWNVLKNSRITEVMRQLLGANVLLQTSKLNTKAPGGGAAVEWHQDWAFYPHTNDDMLAFGVMLEDVTPENGPLQVIPGSHRGPILSHNNADGIFCGAVDPDDPEFHLDRAVTITGRAGSMSVHHARTLHGSAPNVSDRARLMLFYECCAADAWPLMGGSAYLQRLPQAEQWQDLLDRVVIGEPVLQPRLEQVPVRLPMPPAPDVSSIFQLQKSAGAKSAFAR</sequence>
<dbReference type="PANTHER" id="PTHR20883">
    <property type="entry name" value="PHYTANOYL-COA DIOXYGENASE DOMAIN CONTAINING 1"/>
    <property type="match status" value="1"/>
</dbReference>
<comment type="caution">
    <text evidence="1">The sequence shown here is derived from an EMBL/GenBank/DDBJ whole genome shotgun (WGS) entry which is preliminary data.</text>
</comment>
<dbReference type="PANTHER" id="PTHR20883:SF46">
    <property type="entry name" value="PHYTANOYL-COA HYDROXYLASE"/>
    <property type="match status" value="1"/>
</dbReference>
<dbReference type="EMBL" id="WIND01000003">
    <property type="protein sequence ID" value="MSU89201.1"/>
    <property type="molecule type" value="Genomic_DNA"/>
</dbReference>
<dbReference type="AlphaFoldDB" id="A0A6L5YY07"/>
<gene>
    <name evidence="1" type="ORF">GE300_06145</name>
</gene>
<accession>A0A6L5YY07</accession>
<keyword evidence="1" id="KW-0560">Oxidoreductase</keyword>
<dbReference type="GO" id="GO:0016706">
    <property type="term" value="F:2-oxoglutarate-dependent dioxygenase activity"/>
    <property type="evidence" value="ECO:0007669"/>
    <property type="project" value="UniProtKB-ARBA"/>
</dbReference>
<organism evidence="1 2">
    <name type="scientific">Halovulum marinum</name>
    <dbReference type="NCBI Taxonomy" id="2662447"/>
    <lineage>
        <taxon>Bacteria</taxon>
        <taxon>Pseudomonadati</taxon>
        <taxon>Pseudomonadota</taxon>
        <taxon>Alphaproteobacteria</taxon>
        <taxon>Rhodobacterales</taxon>
        <taxon>Paracoccaceae</taxon>
        <taxon>Halovulum</taxon>
    </lineage>
</organism>
<reference evidence="1 2" key="1">
    <citation type="submission" date="2019-10" db="EMBL/GenBank/DDBJ databases">
        <title>Cognatihalovulum marinum gen. nov. sp. nov., a new member of the family Rhodobacteraceae isolated from deep seawater of the Northwest Indian Ocean.</title>
        <authorList>
            <person name="Ruan C."/>
            <person name="Wang J."/>
            <person name="Zheng X."/>
            <person name="Song L."/>
            <person name="Zhu Y."/>
            <person name="Huang Y."/>
            <person name="Lu Z."/>
            <person name="Du W."/>
            <person name="Huang L."/>
            <person name="Dai X."/>
        </authorList>
    </citation>
    <scope>NUCLEOTIDE SEQUENCE [LARGE SCALE GENOMIC DNA]</scope>
    <source>
        <strain evidence="1 2">2CG4</strain>
    </source>
</reference>
<dbReference type="Gene3D" id="2.60.120.620">
    <property type="entry name" value="q2cbj1_9rhob like domain"/>
    <property type="match status" value="1"/>
</dbReference>
<dbReference type="Proteomes" id="UP000474957">
    <property type="component" value="Unassembled WGS sequence"/>
</dbReference>
<proteinExistence type="predicted"/>
<dbReference type="RefSeq" id="WP_154445687.1">
    <property type="nucleotide sequence ID" value="NZ_WIND01000003.1"/>
</dbReference>
<name>A0A6L5YY07_9RHOB</name>
<evidence type="ECO:0000313" key="1">
    <source>
        <dbReference type="EMBL" id="MSU89201.1"/>
    </source>
</evidence>
<evidence type="ECO:0000313" key="2">
    <source>
        <dbReference type="Proteomes" id="UP000474957"/>
    </source>
</evidence>
<keyword evidence="2" id="KW-1185">Reference proteome</keyword>
<dbReference type="SUPFAM" id="SSF51197">
    <property type="entry name" value="Clavaminate synthase-like"/>
    <property type="match status" value="1"/>
</dbReference>
<dbReference type="GO" id="GO:0005506">
    <property type="term" value="F:iron ion binding"/>
    <property type="evidence" value="ECO:0007669"/>
    <property type="project" value="UniProtKB-ARBA"/>
</dbReference>
<dbReference type="Pfam" id="PF05721">
    <property type="entry name" value="PhyH"/>
    <property type="match status" value="1"/>
</dbReference>
<keyword evidence="1" id="KW-0223">Dioxygenase</keyword>